<proteinExistence type="predicted"/>
<dbReference type="EMBL" id="BARU01017537">
    <property type="protein sequence ID" value="GAH60849.1"/>
    <property type="molecule type" value="Genomic_DNA"/>
</dbReference>
<sequence>MLFLPMSQVECSAAVTGEVVTVPSAYINKANILFVKDYSAGSQIGPYTGPKYLEPKLYPFIRKSPIAVRVFLPFYTLTGQMHCAKGKGVADVLDSGLRFFPMTNVEISPGDEPPTSFV</sequence>
<gene>
    <name evidence="1" type="ORF">S03H2_29075</name>
</gene>
<accession>X1I422</accession>
<protein>
    <submittedName>
        <fullName evidence="1">Uncharacterized protein</fullName>
    </submittedName>
</protein>
<evidence type="ECO:0000313" key="1">
    <source>
        <dbReference type="EMBL" id="GAH60849.1"/>
    </source>
</evidence>
<feature type="non-terminal residue" evidence="1">
    <location>
        <position position="118"/>
    </location>
</feature>
<name>X1I422_9ZZZZ</name>
<organism evidence="1">
    <name type="scientific">marine sediment metagenome</name>
    <dbReference type="NCBI Taxonomy" id="412755"/>
    <lineage>
        <taxon>unclassified sequences</taxon>
        <taxon>metagenomes</taxon>
        <taxon>ecological metagenomes</taxon>
    </lineage>
</organism>
<comment type="caution">
    <text evidence="1">The sequence shown here is derived from an EMBL/GenBank/DDBJ whole genome shotgun (WGS) entry which is preliminary data.</text>
</comment>
<reference evidence="1" key="1">
    <citation type="journal article" date="2014" name="Front. Microbiol.">
        <title>High frequency of phylogenetically diverse reductive dehalogenase-homologous genes in deep subseafloor sedimentary metagenomes.</title>
        <authorList>
            <person name="Kawai M."/>
            <person name="Futagami T."/>
            <person name="Toyoda A."/>
            <person name="Takaki Y."/>
            <person name="Nishi S."/>
            <person name="Hori S."/>
            <person name="Arai W."/>
            <person name="Tsubouchi T."/>
            <person name="Morono Y."/>
            <person name="Uchiyama I."/>
            <person name="Ito T."/>
            <person name="Fujiyama A."/>
            <person name="Inagaki F."/>
            <person name="Takami H."/>
        </authorList>
    </citation>
    <scope>NUCLEOTIDE SEQUENCE</scope>
    <source>
        <strain evidence="1">Expedition CK06-06</strain>
    </source>
</reference>
<dbReference type="AlphaFoldDB" id="X1I422"/>